<dbReference type="PANTHER" id="PTHR11802:SF314">
    <property type="entry name" value="CARBOXYPEPTIDASE"/>
    <property type="match status" value="1"/>
</dbReference>
<dbReference type="EC" id="3.4.16.-" evidence="2"/>
<dbReference type="PROSITE" id="PS00131">
    <property type="entry name" value="CARBOXYPEPT_SER_SER"/>
    <property type="match status" value="1"/>
</dbReference>
<evidence type="ECO:0000256" key="3">
    <source>
        <dbReference type="SAM" id="MobiDB-lite"/>
    </source>
</evidence>
<feature type="region of interest" description="Disordered" evidence="3">
    <location>
        <begin position="1"/>
        <end position="58"/>
    </location>
</feature>
<dbReference type="AlphaFoldDB" id="A0AAD8SI55"/>
<dbReference type="InterPro" id="IPR005162">
    <property type="entry name" value="Retrotrans_gag_dom"/>
</dbReference>
<comment type="similarity">
    <text evidence="1 2">Belongs to the peptidase S10 family.</text>
</comment>
<evidence type="ECO:0000256" key="1">
    <source>
        <dbReference type="ARBA" id="ARBA00009431"/>
    </source>
</evidence>
<accession>A0AAD8SI55</accession>
<reference evidence="5" key="1">
    <citation type="submission" date="2023-07" db="EMBL/GenBank/DDBJ databases">
        <title>A chromosome-level genome assembly of Lolium multiflorum.</title>
        <authorList>
            <person name="Chen Y."/>
            <person name="Copetti D."/>
            <person name="Kolliker R."/>
            <person name="Studer B."/>
        </authorList>
    </citation>
    <scope>NUCLEOTIDE SEQUENCE</scope>
    <source>
        <strain evidence="5">02402/16</strain>
        <tissue evidence="5">Leaf</tissue>
    </source>
</reference>
<protein>
    <recommendedName>
        <fullName evidence="2">Carboxypeptidase</fullName>
        <ecNumber evidence="2">3.4.16.-</ecNumber>
    </recommendedName>
</protein>
<keyword evidence="2" id="KW-0645">Protease</keyword>
<dbReference type="PANTHER" id="PTHR11802">
    <property type="entry name" value="SERINE PROTEASE FAMILY S10 SERINE CARBOXYPEPTIDASE"/>
    <property type="match status" value="1"/>
</dbReference>
<keyword evidence="2" id="KW-0378">Hydrolase</keyword>
<keyword evidence="6" id="KW-1185">Reference proteome</keyword>
<feature type="compositionally biased region" description="Polar residues" evidence="3">
    <location>
        <begin position="46"/>
        <end position="58"/>
    </location>
</feature>
<dbReference type="EMBL" id="JAUUTY010000004">
    <property type="protein sequence ID" value="KAK1652612.1"/>
    <property type="molecule type" value="Genomic_DNA"/>
</dbReference>
<dbReference type="Proteomes" id="UP001231189">
    <property type="component" value="Unassembled WGS sequence"/>
</dbReference>
<evidence type="ECO:0000313" key="6">
    <source>
        <dbReference type="Proteomes" id="UP001231189"/>
    </source>
</evidence>
<name>A0AAD8SI55_LOLMU</name>
<organism evidence="5 6">
    <name type="scientific">Lolium multiflorum</name>
    <name type="common">Italian ryegrass</name>
    <name type="synonym">Lolium perenne subsp. multiflorum</name>
    <dbReference type="NCBI Taxonomy" id="4521"/>
    <lineage>
        <taxon>Eukaryota</taxon>
        <taxon>Viridiplantae</taxon>
        <taxon>Streptophyta</taxon>
        <taxon>Embryophyta</taxon>
        <taxon>Tracheophyta</taxon>
        <taxon>Spermatophyta</taxon>
        <taxon>Magnoliopsida</taxon>
        <taxon>Liliopsida</taxon>
        <taxon>Poales</taxon>
        <taxon>Poaceae</taxon>
        <taxon>BOP clade</taxon>
        <taxon>Pooideae</taxon>
        <taxon>Poodae</taxon>
        <taxon>Poeae</taxon>
        <taxon>Poeae Chloroplast Group 2 (Poeae type)</taxon>
        <taxon>Loliodinae</taxon>
        <taxon>Loliinae</taxon>
        <taxon>Lolium</taxon>
    </lineage>
</organism>
<sequence length="1153" mass="125598">MGKPRDTKIAILPSTTRKGTTLSTSAALDSPSVIDKLVSPPHASRAGTSAESENSHNIDNVSAVLDDSGSLGSFLDATIAKSRQIENTETPNATTPVKSPELDYSSDDPDEDYVELDDDFIEKCNATTDARKIKKLLAEHAVRYKPSPDPKFATSPINIRDKDYDFSLDLSHIAIVEKTPFCGTEKESAVEHLTELSTLSGVFSDDVKMRTYFVAKIFPFSLKDDAKTWYNNLPPGSIKSPTDLRDVFFRKYFPASAQHAALQRIYNFDQEDGEKLPEAWARFCSLIRAQPDHDLEKHDLLDIFYSGLTIESRAYLDSCAGCVFRKRTPDDAEELLAKIGRNHDDWSTPEPTPTPIVKKRGMIKLNDEDMREAKKSLKEKGIKPEDVKNLPPIEDICETIPPSSMIEYMKDIVTNKRKVPNEEISTMLANYSFNGKIPKKLGDPAIRVPQWGSCEKIRGTPRELSDLYTRICNGKSFSNDGGSPVSIEDGDVAVVAISLAVPRKGTAKFLLHGAPLDVWLHRMNEDVEALLLSSTAGSGVVGNGGLLRLPAARVSVMATKGSRKRLWVSTAYLYGHCGHEFVEVNNGGRDVALVALASSRASSMAKTKTTTSSSVLSIESVYGLVGCLRGDGFGLVAGLRCWAGTGLACWLLGGLPGQAAARVCYAGAGVATAADPPLLDVDPPPAPAVRPVRRPIRHYFRLAPPISRWLPLARLTTANTQTQFHSYQVIASILLLCFLLNGDKAGCTTASSADGNQMWGYTQVRPKAHLFWWFYKSPQRVSSPAKQWPTVLWLQGGPGGSGVGGGNFMGVGPLDTNLKPRNSTWLQKADLLFVDLPVGVGYSYAEDPSLLARTDSEVVADASALLKALAVEIPTLQSSPLFLVGESYGGKLAAMIGVDIARSIHAGSLKLTLGGVVLGDSWISPADFALSYAELLHQVSRLDANDVAPANKIAAKVKDEMAAGQFAKARITWVELSNFIDSNSATVNWENFMLESSMTHQSGLKTIDGIMNGVVKQKLKIIPKDVVWQRASIPVNNALDNVFMKPAINEVDELLAYGVVVAIYNGQFDLICSTVGVEGWVRKLKWDGLKNFLSLPRQDVFVCDTPVHCSGAVRAFRKTYQNLHFYWILGAGHTVPVDQPDVALQMIGQIVAT</sequence>
<dbReference type="InterPro" id="IPR001563">
    <property type="entry name" value="Peptidase_S10"/>
</dbReference>
<dbReference type="InterPro" id="IPR018202">
    <property type="entry name" value="Ser_caboxypep_ser_AS"/>
</dbReference>
<evidence type="ECO:0000256" key="2">
    <source>
        <dbReference type="RuleBase" id="RU361156"/>
    </source>
</evidence>
<dbReference type="GO" id="GO:0006508">
    <property type="term" value="P:proteolysis"/>
    <property type="evidence" value="ECO:0007669"/>
    <property type="project" value="UniProtKB-KW"/>
</dbReference>
<evidence type="ECO:0000259" key="4">
    <source>
        <dbReference type="Pfam" id="PF03732"/>
    </source>
</evidence>
<gene>
    <name evidence="5" type="ORF">QYE76_070417</name>
</gene>
<dbReference type="InterPro" id="IPR029058">
    <property type="entry name" value="AB_hydrolase_fold"/>
</dbReference>
<comment type="caution">
    <text evidence="5">The sequence shown here is derived from an EMBL/GenBank/DDBJ whole genome shotgun (WGS) entry which is preliminary data.</text>
</comment>
<dbReference type="Gene3D" id="3.40.50.1820">
    <property type="entry name" value="alpha/beta hydrolase"/>
    <property type="match status" value="1"/>
</dbReference>
<proteinExistence type="inferred from homology"/>
<dbReference type="Pfam" id="PF00450">
    <property type="entry name" value="Peptidase_S10"/>
    <property type="match status" value="1"/>
</dbReference>
<feature type="compositionally biased region" description="Polar residues" evidence="3">
    <location>
        <begin position="85"/>
        <end position="97"/>
    </location>
</feature>
<feature type="domain" description="Retrotransposon gag" evidence="4">
    <location>
        <begin position="216"/>
        <end position="309"/>
    </location>
</feature>
<feature type="region of interest" description="Disordered" evidence="3">
    <location>
        <begin position="82"/>
        <end position="109"/>
    </location>
</feature>
<dbReference type="PRINTS" id="PR00724">
    <property type="entry name" value="CRBOXYPTASEC"/>
</dbReference>
<dbReference type="GO" id="GO:0004185">
    <property type="term" value="F:serine-type carboxypeptidase activity"/>
    <property type="evidence" value="ECO:0007669"/>
    <property type="project" value="UniProtKB-UniRule"/>
</dbReference>
<dbReference type="Pfam" id="PF03732">
    <property type="entry name" value="Retrotrans_gag"/>
    <property type="match status" value="1"/>
</dbReference>
<dbReference type="SUPFAM" id="SSF53474">
    <property type="entry name" value="alpha/beta-Hydrolases"/>
    <property type="match status" value="1"/>
</dbReference>
<feature type="compositionally biased region" description="Polar residues" evidence="3">
    <location>
        <begin position="13"/>
        <end position="27"/>
    </location>
</feature>
<keyword evidence="2" id="KW-0121">Carboxypeptidase</keyword>
<evidence type="ECO:0000313" key="5">
    <source>
        <dbReference type="EMBL" id="KAK1652612.1"/>
    </source>
</evidence>